<dbReference type="AlphaFoldDB" id="A0A235BWF8"/>
<protein>
    <recommendedName>
        <fullName evidence="11">Polysaccharide chain length determinant N-terminal domain-containing protein</fullName>
    </recommendedName>
</protein>
<dbReference type="InterPro" id="IPR032807">
    <property type="entry name" value="GNVR"/>
</dbReference>
<organism evidence="9 10">
    <name type="scientific">candidate division WOR-3 bacterium JGI_Cruoil_03_44_89</name>
    <dbReference type="NCBI Taxonomy" id="1973748"/>
    <lineage>
        <taxon>Bacteria</taxon>
        <taxon>Bacteria division WOR-3</taxon>
    </lineage>
</organism>
<evidence type="ECO:0000256" key="5">
    <source>
        <dbReference type="ARBA" id="ARBA00023136"/>
    </source>
</evidence>
<name>A0A235BWF8_UNCW3</name>
<feature type="domain" description="Polysaccharide chain length determinant N-terminal" evidence="7">
    <location>
        <begin position="8"/>
        <end position="100"/>
    </location>
</feature>
<reference evidence="9 10" key="1">
    <citation type="submission" date="2017-07" db="EMBL/GenBank/DDBJ databases">
        <title>Recovery of genomes from metagenomes via a dereplication, aggregation, and scoring strategy.</title>
        <authorList>
            <person name="Sieber C.M."/>
            <person name="Probst A.J."/>
            <person name="Sharrar A."/>
            <person name="Thomas B.C."/>
            <person name="Hess M."/>
            <person name="Tringe S.G."/>
            <person name="Banfield J.F."/>
        </authorList>
    </citation>
    <scope>NUCLEOTIDE SEQUENCE [LARGE SCALE GENOMIC DNA]</scope>
    <source>
        <strain evidence="9">JGI_Cruoil_03_44_89</strain>
    </source>
</reference>
<feature type="transmembrane region" description="Helical" evidence="6">
    <location>
        <begin position="345"/>
        <end position="364"/>
    </location>
</feature>
<gene>
    <name evidence="9" type="ORF">CH333_04265</name>
</gene>
<keyword evidence="2" id="KW-1003">Cell membrane</keyword>
<dbReference type="EMBL" id="NOZQ01000085">
    <property type="protein sequence ID" value="OYD16117.1"/>
    <property type="molecule type" value="Genomic_DNA"/>
</dbReference>
<dbReference type="InterPro" id="IPR050445">
    <property type="entry name" value="Bact_polysacc_biosynth/exp"/>
</dbReference>
<evidence type="ECO:0000259" key="7">
    <source>
        <dbReference type="Pfam" id="PF02706"/>
    </source>
</evidence>
<evidence type="ECO:0000256" key="2">
    <source>
        <dbReference type="ARBA" id="ARBA00022475"/>
    </source>
</evidence>
<evidence type="ECO:0000313" key="10">
    <source>
        <dbReference type="Proteomes" id="UP000215215"/>
    </source>
</evidence>
<dbReference type="InterPro" id="IPR003856">
    <property type="entry name" value="LPS_length_determ_N"/>
</dbReference>
<evidence type="ECO:0000259" key="8">
    <source>
        <dbReference type="Pfam" id="PF13807"/>
    </source>
</evidence>
<dbReference type="Pfam" id="PF13807">
    <property type="entry name" value="GNVR"/>
    <property type="match status" value="1"/>
</dbReference>
<feature type="transmembrane region" description="Helical" evidence="6">
    <location>
        <begin position="20"/>
        <end position="39"/>
    </location>
</feature>
<sequence>MNRDPNIRDYIAVVVKWRSIVLFNVITITVLAVIVSLVLPKKYTSTGRLLPPLLSGESMGVSSNISSMLSGAGLPLGMGATPSDLFAALLKSRTVSDGVIEGCKLRSYYGKKTMTETRKCLSGVTRIDVSPEGIISISVTDKDPNMSAKIASSYIKHLDKLNRETSMTVGKRNRLFLEVRLNEIGLELAAAEDSLRAFQERYHILSLPEELKQAVSVMSSLLARKVTKEIELGMIGMYATEENPEVVRMRRELKLLDEKIRDMGYEPDSTGFGVGVSLPLRDVPKASLRLARLMRDVEVKQKVFAVLTEQYEQAKLQEVRDTPTVEELDKPEPPEKRSFPKRTRIVIVAFVLSLFVGVGLAFFLEYTDRIKDKEEGGRWQKIGEDLKRGIFKKPKGV</sequence>
<evidence type="ECO:0008006" key="11">
    <source>
        <dbReference type="Google" id="ProtNLM"/>
    </source>
</evidence>
<dbReference type="PANTHER" id="PTHR32309">
    <property type="entry name" value="TYROSINE-PROTEIN KINASE"/>
    <property type="match status" value="1"/>
</dbReference>
<feature type="domain" description="Tyrosine-protein kinase G-rich" evidence="8">
    <location>
        <begin position="290"/>
        <end position="363"/>
    </location>
</feature>
<evidence type="ECO:0000313" key="9">
    <source>
        <dbReference type="EMBL" id="OYD16117.1"/>
    </source>
</evidence>
<keyword evidence="3 6" id="KW-0812">Transmembrane</keyword>
<dbReference type="PANTHER" id="PTHR32309:SF13">
    <property type="entry name" value="FERRIC ENTEROBACTIN TRANSPORT PROTEIN FEPE"/>
    <property type="match status" value="1"/>
</dbReference>
<evidence type="ECO:0000256" key="1">
    <source>
        <dbReference type="ARBA" id="ARBA00004651"/>
    </source>
</evidence>
<dbReference type="Pfam" id="PF02706">
    <property type="entry name" value="Wzz"/>
    <property type="match status" value="1"/>
</dbReference>
<keyword evidence="4 6" id="KW-1133">Transmembrane helix</keyword>
<evidence type="ECO:0000256" key="4">
    <source>
        <dbReference type="ARBA" id="ARBA00022989"/>
    </source>
</evidence>
<accession>A0A235BWF8</accession>
<dbReference type="GO" id="GO:0005886">
    <property type="term" value="C:plasma membrane"/>
    <property type="evidence" value="ECO:0007669"/>
    <property type="project" value="UniProtKB-SubCell"/>
</dbReference>
<dbReference type="GO" id="GO:0004713">
    <property type="term" value="F:protein tyrosine kinase activity"/>
    <property type="evidence" value="ECO:0007669"/>
    <property type="project" value="TreeGrafter"/>
</dbReference>
<comment type="caution">
    <text evidence="9">The sequence shown here is derived from an EMBL/GenBank/DDBJ whole genome shotgun (WGS) entry which is preliminary data.</text>
</comment>
<evidence type="ECO:0000256" key="3">
    <source>
        <dbReference type="ARBA" id="ARBA00022692"/>
    </source>
</evidence>
<comment type="subcellular location">
    <subcellularLocation>
        <location evidence="1">Cell membrane</location>
        <topology evidence="1">Multi-pass membrane protein</topology>
    </subcellularLocation>
</comment>
<dbReference type="Proteomes" id="UP000215215">
    <property type="component" value="Unassembled WGS sequence"/>
</dbReference>
<proteinExistence type="predicted"/>
<evidence type="ECO:0000256" key="6">
    <source>
        <dbReference type="SAM" id="Phobius"/>
    </source>
</evidence>
<keyword evidence="5 6" id="KW-0472">Membrane</keyword>